<reference evidence="1" key="1">
    <citation type="submission" date="2020-03" db="EMBL/GenBank/DDBJ databases">
        <title>Draft sequencing of Paenibacilllus sp. S3N08.</title>
        <authorList>
            <person name="Kim D.-U."/>
        </authorList>
    </citation>
    <scope>NUCLEOTIDE SEQUENCE</scope>
    <source>
        <strain evidence="1">S3N08</strain>
    </source>
</reference>
<dbReference type="InterPro" id="IPR008979">
    <property type="entry name" value="Galactose-bd-like_sf"/>
</dbReference>
<proteinExistence type="predicted"/>
<name>A0ABX0J3N7_9BACL</name>
<dbReference type="InterPro" id="IPR053161">
    <property type="entry name" value="Ulvan_degrading_GH"/>
</dbReference>
<dbReference type="EMBL" id="JAAOIW010000002">
    <property type="protein sequence ID" value="NHN29472.1"/>
    <property type="molecule type" value="Genomic_DNA"/>
</dbReference>
<comment type="caution">
    <text evidence="1">The sequence shown here is derived from an EMBL/GenBank/DDBJ whole genome shotgun (WGS) entry which is preliminary data.</text>
</comment>
<accession>A0ABX0J3N7</accession>
<organism evidence="1 2">
    <name type="scientific">Paenibacillus agricola</name>
    <dbReference type="NCBI Taxonomy" id="2716264"/>
    <lineage>
        <taxon>Bacteria</taxon>
        <taxon>Bacillati</taxon>
        <taxon>Bacillota</taxon>
        <taxon>Bacilli</taxon>
        <taxon>Bacillales</taxon>
        <taxon>Paenibacillaceae</taxon>
        <taxon>Paenibacillus</taxon>
    </lineage>
</organism>
<gene>
    <name evidence="1" type="ORF">G9U52_06455</name>
</gene>
<dbReference type="RefSeq" id="WP_166147461.1">
    <property type="nucleotide sequence ID" value="NZ_JAAOIW010000002.1"/>
</dbReference>
<dbReference type="Proteomes" id="UP001165962">
    <property type="component" value="Unassembled WGS sequence"/>
</dbReference>
<evidence type="ECO:0000313" key="1">
    <source>
        <dbReference type="EMBL" id="NHN29472.1"/>
    </source>
</evidence>
<dbReference type="PANTHER" id="PTHR36848:SF2">
    <property type="entry name" value="SECRETED PROTEIN"/>
    <property type="match status" value="1"/>
</dbReference>
<protein>
    <recommendedName>
        <fullName evidence="3">Alpha-L-rhamnosidase-like protein</fullName>
    </recommendedName>
</protein>
<dbReference type="Pfam" id="PF17132">
    <property type="entry name" value="Glyco_hydro_106"/>
    <property type="match status" value="1"/>
</dbReference>
<evidence type="ECO:0008006" key="3">
    <source>
        <dbReference type="Google" id="ProtNLM"/>
    </source>
</evidence>
<dbReference type="SUPFAM" id="SSF49785">
    <property type="entry name" value="Galactose-binding domain-like"/>
    <property type="match status" value="1"/>
</dbReference>
<sequence length="1045" mass="118770">MALLPELKKRFMQPPAEFRSLPFWAWNDELKQEELNRQMKDMKQQGMGGFFMHSRDGLETEYMGPEWMTAIRESVAQAEQLGMKAWLYDEDRWPSGSAGGMVPAKGDEYRTKGLTLEVVRATPVESAVQAAIGSYEHDDRVIAIYKAVIQGMDLLRCEQLPLQGAKEISSEEVLLVFRVEVSAPSEWFNDQAPPDSMNADAVRAFIDSTYEVYKKELGDQFGKTVAGIFTDEPSVHDRHSKYTPGRGWIPWTYTLPAYFAEKRGYDILELLPYIYFNGKLSSQARHDYWRTVSDKFSEAFSKQLGDWCEVNGLAFTGHFLWEGALGVATRVSGAIMPHYRYQQVPGIDLLCEQTDEHLTVKQCTSVANQYGRKFVISETYGCTGWEFTFEGQKWVGDWQYVLGVNLRSQHLALYSLKGCRKRDYPPVFNYQNSWWKYNYMLEDYFARIGAVMSEGQPVRDILVLHPASTAWSMLGTDPYATNTKRGLDRDIPAIDIYGYEFNAFLRVLLGAHYDFDLGDETIMAEVGAIRERKLFVNLASYETVVIPPIRTMLRSTLDLLLQFLEGGGKVIAMAPLAAMIEGRSSDEFARLYTHAGMMVTEQPEGVIEALERIKPRAVRIRNQYAAEATQLMYLLKEIENGHTLFIINNDRDHSYEVAIDTAANGRIEEWDALTGRVTQVAAWTANGRLCFNASFGPTDSKLYVIHGSQLAATERPMQKAFLPLSHSDHQLIAAFGPELSFTRTMPNVLTLDTCVYRIREEAWSEPCEIWNAQRAIRDKLDMRQVYYNGITQRYKWIHDEHPHNGTPVGFKLNFHVVDLPLTEVQLVIEGAAQFQIKLNGVPIPHTSKGWFVDRSMDRVALPGIRQGDNELELYCAYNLAMEVEDCYLIGDFGVNLSRSLVSEPSTLHLGDWCMQGYYHYNGSMVYRLDYEHHSSNNEKAVLLLGGHSAVTVEIRVNGATAGHVPWKAADGVDLTPFLHTGMNALEIEVMGSPRNMFGPFHEARGHRQTTTGWDAFRREGKEFTPGYQVQPYGLYDQLRILRIQA</sequence>
<dbReference type="PANTHER" id="PTHR36848">
    <property type="entry name" value="DNA-BINDING PROTEIN (PUTATIVE SECRETED PROTEIN)-RELATED"/>
    <property type="match status" value="1"/>
</dbReference>
<keyword evidence="2" id="KW-1185">Reference proteome</keyword>
<evidence type="ECO:0000313" key="2">
    <source>
        <dbReference type="Proteomes" id="UP001165962"/>
    </source>
</evidence>